<dbReference type="RefSeq" id="WP_017417832.1">
    <property type="nucleotide sequence ID" value="NZ_CP029070.1"/>
</dbReference>
<comment type="caution">
    <text evidence="2">The sequence shown here is derived from an EMBL/GenBank/DDBJ whole genome shotgun (WGS) entry which is preliminary data.</text>
</comment>
<keyword evidence="1" id="KW-0472">Membrane</keyword>
<protein>
    <submittedName>
        <fullName evidence="2">Uncharacterized protein</fullName>
    </submittedName>
</protein>
<name>A0AAP3YFQ9_BACAM</name>
<dbReference type="EMBL" id="JARKHX010000004">
    <property type="protein sequence ID" value="MDF4194930.1"/>
    <property type="molecule type" value="Genomic_DNA"/>
</dbReference>
<proteinExistence type="predicted"/>
<organism evidence="2 3">
    <name type="scientific">Bacillus amyloliquefaciens</name>
    <name type="common">Bacillus velezensis</name>
    <dbReference type="NCBI Taxonomy" id="1390"/>
    <lineage>
        <taxon>Bacteria</taxon>
        <taxon>Bacillati</taxon>
        <taxon>Bacillota</taxon>
        <taxon>Bacilli</taxon>
        <taxon>Bacillales</taxon>
        <taxon>Bacillaceae</taxon>
        <taxon>Bacillus</taxon>
        <taxon>Bacillus amyloliquefaciens group</taxon>
    </lineage>
</organism>
<accession>A0AAP3YFQ9</accession>
<dbReference type="AlphaFoldDB" id="A0AAP3YFQ9"/>
<gene>
    <name evidence="2" type="ORF">PV946_14345</name>
</gene>
<evidence type="ECO:0000313" key="3">
    <source>
        <dbReference type="Proteomes" id="UP001222377"/>
    </source>
</evidence>
<evidence type="ECO:0000256" key="1">
    <source>
        <dbReference type="SAM" id="Phobius"/>
    </source>
</evidence>
<evidence type="ECO:0000313" key="2">
    <source>
        <dbReference type="EMBL" id="MDF4194930.1"/>
    </source>
</evidence>
<keyword evidence="1" id="KW-0812">Transmembrane</keyword>
<keyword evidence="1" id="KW-1133">Transmembrane helix</keyword>
<feature type="transmembrane region" description="Helical" evidence="1">
    <location>
        <begin position="38"/>
        <end position="56"/>
    </location>
</feature>
<reference evidence="2" key="1">
    <citation type="submission" date="2023-02" db="EMBL/GenBank/DDBJ databases">
        <title>Draft Whole-Genome Sequences of Bacillus Strains of Potential Probiotic for Poultry.</title>
        <authorList>
            <person name="Ma L.M."/>
            <person name="Lopez-Guerra N."/>
            <person name="Zhang G."/>
        </authorList>
    </citation>
    <scope>NUCLEOTIDE SEQUENCE</scope>
    <source>
        <strain evidence="2">OSU1013-24</strain>
    </source>
</reference>
<dbReference type="Proteomes" id="UP001222377">
    <property type="component" value="Unassembled WGS sequence"/>
</dbReference>
<sequence>MERALENSLDDEERMIIEKKSLAASQTKDIHIYMEPGISVYAGAIAGAMFAGKYAIKKVSDNGKYGISYNWIIGTPVVVPWRNG</sequence>